<dbReference type="Pfam" id="PF17921">
    <property type="entry name" value="Integrase_H2C2"/>
    <property type="match status" value="1"/>
</dbReference>
<sequence>MTIVHKYGNIHKNADGLNKWELPNTPEKTSHVPENAEPQIPIEVINITKLGTEFSEEVRESYNYLDDIWRISYDNGRFHLLVGILYHMSKHTCIMVLHSIMLIDTISIECHDTIYYGNLSEERKMERIKTCAWWKCWRKDFIRYCHSCDRCQKANKATGKRFGFIIHIQKPSTPWEVVHMDWVAALPPGCERSYNECIVIVDRYRKTPIFLPCPKYFTAMDTAL</sequence>
<comment type="caution">
    <text evidence="2">The sequence shown here is derived from an EMBL/GenBank/DDBJ whole genome shotgun (WGS) entry which is preliminary data.</text>
</comment>
<evidence type="ECO:0000313" key="3">
    <source>
        <dbReference type="Proteomes" id="UP000765509"/>
    </source>
</evidence>
<dbReference type="Proteomes" id="UP000765509">
    <property type="component" value="Unassembled WGS sequence"/>
</dbReference>
<dbReference type="Gene3D" id="1.10.340.70">
    <property type="match status" value="1"/>
</dbReference>
<keyword evidence="3" id="KW-1185">Reference proteome</keyword>
<name>A0A9Q3CBJ7_9BASI</name>
<evidence type="ECO:0000259" key="1">
    <source>
        <dbReference type="Pfam" id="PF17921"/>
    </source>
</evidence>
<reference evidence="2" key="1">
    <citation type="submission" date="2021-03" db="EMBL/GenBank/DDBJ databases">
        <title>Draft genome sequence of rust myrtle Austropuccinia psidii MF-1, a brazilian biotype.</title>
        <authorList>
            <person name="Quecine M.C."/>
            <person name="Pachon D.M.R."/>
            <person name="Bonatelli M.L."/>
            <person name="Correr F.H."/>
            <person name="Franceschini L.M."/>
            <person name="Leite T.F."/>
            <person name="Margarido G.R.A."/>
            <person name="Almeida C.A."/>
            <person name="Ferrarezi J.A."/>
            <person name="Labate C.A."/>
        </authorList>
    </citation>
    <scope>NUCLEOTIDE SEQUENCE</scope>
    <source>
        <strain evidence="2">MF-1</strain>
    </source>
</reference>
<dbReference type="PANTHER" id="PTHR37984:SF5">
    <property type="entry name" value="PROTEIN NYNRIN-LIKE"/>
    <property type="match status" value="1"/>
</dbReference>
<gene>
    <name evidence="2" type="ORF">O181_020589</name>
</gene>
<proteinExistence type="predicted"/>
<feature type="domain" description="Integrase zinc-binding" evidence="1">
    <location>
        <begin position="104"/>
        <end position="156"/>
    </location>
</feature>
<organism evidence="2 3">
    <name type="scientific">Austropuccinia psidii MF-1</name>
    <dbReference type="NCBI Taxonomy" id="1389203"/>
    <lineage>
        <taxon>Eukaryota</taxon>
        <taxon>Fungi</taxon>
        <taxon>Dikarya</taxon>
        <taxon>Basidiomycota</taxon>
        <taxon>Pucciniomycotina</taxon>
        <taxon>Pucciniomycetes</taxon>
        <taxon>Pucciniales</taxon>
        <taxon>Sphaerophragmiaceae</taxon>
        <taxon>Austropuccinia</taxon>
    </lineage>
</organism>
<evidence type="ECO:0000313" key="2">
    <source>
        <dbReference type="EMBL" id="MBW0480874.1"/>
    </source>
</evidence>
<dbReference type="InterPro" id="IPR041588">
    <property type="entry name" value="Integrase_H2C2"/>
</dbReference>
<dbReference type="EMBL" id="AVOT02006144">
    <property type="protein sequence ID" value="MBW0480874.1"/>
    <property type="molecule type" value="Genomic_DNA"/>
</dbReference>
<dbReference type="AlphaFoldDB" id="A0A9Q3CBJ7"/>
<dbReference type="OrthoDB" id="2273864at2759"/>
<accession>A0A9Q3CBJ7</accession>
<dbReference type="PANTHER" id="PTHR37984">
    <property type="entry name" value="PROTEIN CBG26694"/>
    <property type="match status" value="1"/>
</dbReference>
<dbReference type="InterPro" id="IPR050951">
    <property type="entry name" value="Retrovirus_Pol_polyprotein"/>
</dbReference>
<protein>
    <recommendedName>
        <fullName evidence="1">Integrase zinc-binding domain-containing protein</fullName>
    </recommendedName>
</protein>